<feature type="region of interest" description="Disordered" evidence="4">
    <location>
        <begin position="110"/>
        <end position="341"/>
    </location>
</feature>
<name>A0A0L0FNL8_9EUKA</name>
<dbReference type="AlphaFoldDB" id="A0A0L0FNL8"/>
<protein>
    <recommendedName>
        <fullName evidence="7">SART-1 protein</fullName>
    </recommendedName>
</protein>
<reference evidence="5 6" key="1">
    <citation type="submission" date="2011-02" db="EMBL/GenBank/DDBJ databases">
        <title>The Genome Sequence of Sphaeroforma arctica JP610.</title>
        <authorList>
            <consortium name="The Broad Institute Genome Sequencing Platform"/>
            <person name="Russ C."/>
            <person name="Cuomo C."/>
            <person name="Young S.K."/>
            <person name="Zeng Q."/>
            <person name="Gargeya S."/>
            <person name="Alvarado L."/>
            <person name="Berlin A."/>
            <person name="Chapman S.B."/>
            <person name="Chen Z."/>
            <person name="Freedman E."/>
            <person name="Gellesch M."/>
            <person name="Goldberg J."/>
            <person name="Griggs A."/>
            <person name="Gujja S."/>
            <person name="Heilman E."/>
            <person name="Heiman D."/>
            <person name="Howarth C."/>
            <person name="Mehta T."/>
            <person name="Neiman D."/>
            <person name="Pearson M."/>
            <person name="Roberts A."/>
            <person name="Saif S."/>
            <person name="Shea T."/>
            <person name="Shenoy N."/>
            <person name="Sisk P."/>
            <person name="Stolte C."/>
            <person name="Sykes S."/>
            <person name="White J."/>
            <person name="Yandava C."/>
            <person name="Burger G."/>
            <person name="Gray M.W."/>
            <person name="Holland P.W.H."/>
            <person name="King N."/>
            <person name="Lang F.B.F."/>
            <person name="Roger A.J."/>
            <person name="Ruiz-Trillo I."/>
            <person name="Haas B."/>
            <person name="Nusbaum C."/>
            <person name="Birren B."/>
        </authorList>
    </citation>
    <scope>NUCLEOTIDE SEQUENCE [LARGE SCALE GENOMIC DNA]</scope>
    <source>
        <strain evidence="5 6">JP610</strain>
    </source>
</reference>
<dbReference type="GO" id="GO:0046540">
    <property type="term" value="C:U4/U6 x U5 tri-snRNP complex"/>
    <property type="evidence" value="ECO:0007669"/>
    <property type="project" value="TreeGrafter"/>
</dbReference>
<dbReference type="PANTHER" id="PTHR14152:SF5">
    <property type="entry name" value="U4_U6.U5 TRI-SNRNP-ASSOCIATED PROTEIN 1"/>
    <property type="match status" value="1"/>
</dbReference>
<feature type="compositionally biased region" description="Polar residues" evidence="4">
    <location>
        <begin position="185"/>
        <end position="194"/>
    </location>
</feature>
<comment type="subcellular location">
    <subcellularLocation>
        <location evidence="1">Nucleus</location>
    </subcellularLocation>
</comment>
<feature type="compositionally biased region" description="Basic and acidic residues" evidence="4">
    <location>
        <begin position="319"/>
        <end position="341"/>
    </location>
</feature>
<dbReference type="OrthoDB" id="5583at2759"/>
<dbReference type="RefSeq" id="XP_014151465.1">
    <property type="nucleotide sequence ID" value="XM_014295990.1"/>
</dbReference>
<dbReference type="GO" id="GO:0000481">
    <property type="term" value="P:maturation of 5S rRNA"/>
    <property type="evidence" value="ECO:0007669"/>
    <property type="project" value="TreeGrafter"/>
</dbReference>
<dbReference type="GeneID" id="25910479"/>
<feature type="compositionally biased region" description="Basic residues" evidence="4">
    <location>
        <begin position="113"/>
        <end position="126"/>
    </location>
</feature>
<dbReference type="Pfam" id="PF03343">
    <property type="entry name" value="SART-1"/>
    <property type="match status" value="2"/>
</dbReference>
<dbReference type="eggNOG" id="KOG2217">
    <property type="taxonomic scope" value="Eukaryota"/>
</dbReference>
<feature type="compositionally biased region" description="Polar residues" evidence="4">
    <location>
        <begin position="213"/>
        <end position="228"/>
    </location>
</feature>
<evidence type="ECO:0000256" key="4">
    <source>
        <dbReference type="SAM" id="MobiDB-lite"/>
    </source>
</evidence>
<evidence type="ECO:0000256" key="1">
    <source>
        <dbReference type="ARBA" id="ARBA00004123"/>
    </source>
</evidence>
<sequence length="459" mass="51522">MSIWWIIPPPKSAMTWQSSSLATTPTMTTNLMRNRDSLHQKKGFWPNMTKKSTEKRPKKMVLGEYGVVGRDEDAERRQKVLAELKKSAQSVQDIAVSARADAYTTEEMVAFKKPSKKKKKKTKSRRMRADDLLDNQDLSIPEGGDVNDEAAPRKWGMKAADLDAGEDDDDELRLALERTRRQKSRANTETSLESISAALAQRRKDESLRTDYAENSGNGLTISANVESIRSLGAVPTAQRKVKTEPTTENAQRTIKEEPVATDMMDVDAAIDEPTEKKKSAWTGVGQTIKEEPPAHVRIPEAEIKQEPESDTEEFTLLEETKLARGGRDRRGGGTFEELRDYNPDSKLEYYDESGHTIDVKEAFRQLSYKFHGIKPGKAKIEKMMKKRAEQLSLNKMSNTDTPLDTVDKLRRKNEATGSAYVVLSGQQNLDLKKMGKKREADRESKTGPSGAATKKAKK</sequence>
<dbReference type="STRING" id="667725.A0A0L0FNL8"/>
<feature type="compositionally biased region" description="Basic and acidic residues" evidence="4">
    <location>
        <begin position="431"/>
        <end position="446"/>
    </location>
</feature>
<gene>
    <name evidence="5" type="ORF">SARC_09975</name>
</gene>
<keyword evidence="3" id="KW-0539">Nucleus</keyword>
<accession>A0A0L0FNL8</accession>
<dbReference type="EMBL" id="KQ242694">
    <property type="protein sequence ID" value="KNC77563.1"/>
    <property type="molecule type" value="Genomic_DNA"/>
</dbReference>
<dbReference type="Proteomes" id="UP000054560">
    <property type="component" value="Unassembled WGS sequence"/>
</dbReference>
<keyword evidence="6" id="KW-1185">Reference proteome</keyword>
<evidence type="ECO:0000256" key="3">
    <source>
        <dbReference type="ARBA" id="ARBA00023242"/>
    </source>
</evidence>
<organism evidence="5 6">
    <name type="scientific">Sphaeroforma arctica JP610</name>
    <dbReference type="NCBI Taxonomy" id="667725"/>
    <lineage>
        <taxon>Eukaryota</taxon>
        <taxon>Ichthyosporea</taxon>
        <taxon>Ichthyophonida</taxon>
        <taxon>Sphaeroforma</taxon>
    </lineage>
</organism>
<proteinExistence type="inferred from homology"/>
<dbReference type="PANTHER" id="PTHR14152">
    <property type="entry name" value="SQUAMOUS CELL CARCINOMA ANTIGEN RECOGNISED BY CYTOTOXIC T LYMPHOCYTES"/>
    <property type="match status" value="1"/>
</dbReference>
<comment type="similarity">
    <text evidence="2">Belongs to the SNU66/SART1 family.</text>
</comment>
<feature type="region of interest" description="Disordered" evidence="4">
    <location>
        <begin position="428"/>
        <end position="459"/>
    </location>
</feature>
<feature type="compositionally biased region" description="Basic and acidic residues" evidence="4">
    <location>
        <begin position="202"/>
        <end position="212"/>
    </location>
</feature>
<evidence type="ECO:0000313" key="6">
    <source>
        <dbReference type="Proteomes" id="UP000054560"/>
    </source>
</evidence>
<evidence type="ECO:0000313" key="5">
    <source>
        <dbReference type="EMBL" id="KNC77563.1"/>
    </source>
</evidence>
<evidence type="ECO:0008006" key="7">
    <source>
        <dbReference type="Google" id="ProtNLM"/>
    </source>
</evidence>
<dbReference type="InterPro" id="IPR005011">
    <property type="entry name" value="SNU66/SART1"/>
</dbReference>
<dbReference type="GO" id="GO:0045292">
    <property type="term" value="P:mRNA cis splicing, via spliceosome"/>
    <property type="evidence" value="ECO:0007669"/>
    <property type="project" value="TreeGrafter"/>
</dbReference>
<evidence type="ECO:0000256" key="2">
    <source>
        <dbReference type="ARBA" id="ARBA00006076"/>
    </source>
</evidence>
<feature type="compositionally biased region" description="Basic and acidic residues" evidence="4">
    <location>
        <begin position="289"/>
        <end position="308"/>
    </location>
</feature>